<dbReference type="AlphaFoldDB" id="A0A941IMR0"/>
<dbReference type="InterPro" id="IPR001932">
    <property type="entry name" value="PPM-type_phosphatase-like_dom"/>
</dbReference>
<dbReference type="PANTHER" id="PTHR43156">
    <property type="entry name" value="STAGE II SPORULATION PROTEIN E-RELATED"/>
    <property type="match status" value="1"/>
</dbReference>
<dbReference type="InterPro" id="IPR036457">
    <property type="entry name" value="PPM-type-like_dom_sf"/>
</dbReference>
<evidence type="ECO:0000256" key="1">
    <source>
        <dbReference type="ARBA" id="ARBA00022801"/>
    </source>
</evidence>
<dbReference type="Pfam" id="PF13581">
    <property type="entry name" value="HATPase_c_2"/>
    <property type="match status" value="1"/>
</dbReference>
<evidence type="ECO:0000313" key="4">
    <source>
        <dbReference type="Proteomes" id="UP000675781"/>
    </source>
</evidence>
<dbReference type="InterPro" id="IPR036890">
    <property type="entry name" value="HATPase_C_sf"/>
</dbReference>
<accession>A0A941IMR0</accession>
<dbReference type="CDD" id="cd16936">
    <property type="entry name" value="HATPase_RsbW-like"/>
    <property type="match status" value="1"/>
</dbReference>
<dbReference type="EMBL" id="JAGSOG010000060">
    <property type="protein sequence ID" value="MBR7834480.1"/>
    <property type="molecule type" value="Genomic_DNA"/>
</dbReference>
<organism evidence="3 4">
    <name type="scientific">Actinospica durhamensis</name>
    <dbReference type="NCBI Taxonomy" id="1508375"/>
    <lineage>
        <taxon>Bacteria</taxon>
        <taxon>Bacillati</taxon>
        <taxon>Actinomycetota</taxon>
        <taxon>Actinomycetes</taxon>
        <taxon>Catenulisporales</taxon>
        <taxon>Actinospicaceae</taxon>
        <taxon>Actinospica</taxon>
    </lineage>
</organism>
<comment type="caution">
    <text evidence="3">The sequence shown here is derived from an EMBL/GenBank/DDBJ whole genome shotgun (WGS) entry which is preliminary data.</text>
</comment>
<dbReference type="FunFam" id="3.30.565.10:FF:000028">
    <property type="entry name" value="PAS sensor protein"/>
    <property type="match status" value="1"/>
</dbReference>
<keyword evidence="4" id="KW-1185">Reference proteome</keyword>
<dbReference type="Proteomes" id="UP000675781">
    <property type="component" value="Unassembled WGS sequence"/>
</dbReference>
<evidence type="ECO:0000259" key="2">
    <source>
        <dbReference type="SMART" id="SM00331"/>
    </source>
</evidence>
<dbReference type="PANTHER" id="PTHR43156:SF2">
    <property type="entry name" value="STAGE II SPORULATION PROTEIN E"/>
    <property type="match status" value="1"/>
</dbReference>
<dbReference type="RefSeq" id="WP_212529001.1">
    <property type="nucleotide sequence ID" value="NZ_JAGSOG010000060.1"/>
</dbReference>
<dbReference type="Gene3D" id="3.30.565.10">
    <property type="entry name" value="Histidine kinase-like ATPase, C-terminal domain"/>
    <property type="match status" value="1"/>
</dbReference>
<proteinExistence type="predicted"/>
<dbReference type="InterPro" id="IPR052016">
    <property type="entry name" value="Bact_Sigma-Reg"/>
</dbReference>
<dbReference type="InterPro" id="IPR003594">
    <property type="entry name" value="HATPase_dom"/>
</dbReference>
<protein>
    <submittedName>
        <fullName evidence="3">Serine/threonine-protein phosphatase</fullName>
    </submittedName>
</protein>
<reference evidence="3" key="1">
    <citation type="submission" date="2021-04" db="EMBL/GenBank/DDBJ databases">
        <title>Genome based classification of Actinospica acidithermotolerans sp. nov., an actinobacterium isolated from an Indonesian hot spring.</title>
        <authorList>
            <person name="Kusuma A.B."/>
            <person name="Putra K.E."/>
            <person name="Nafisah S."/>
            <person name="Loh J."/>
            <person name="Nouioui I."/>
            <person name="Goodfellow M."/>
        </authorList>
    </citation>
    <scope>NUCLEOTIDE SEQUENCE</scope>
    <source>
        <strain evidence="3">CSCA 57</strain>
    </source>
</reference>
<dbReference type="Gene3D" id="3.60.40.10">
    <property type="entry name" value="PPM-type phosphatase domain"/>
    <property type="match status" value="1"/>
</dbReference>
<feature type="domain" description="PPM-type phosphatase" evidence="2">
    <location>
        <begin position="19"/>
        <end position="228"/>
    </location>
</feature>
<keyword evidence="1" id="KW-0378">Hydrolase</keyword>
<sequence length="360" mass="38498">MPNTSSVPEVAGVRLAYRRHPGLVGGESGGDWFDTGRLPGNRVVLVLGSVLGSGLPAPTIADQFRSAVRVLTQLDLSPAQVLHRLDVLAESLGEQYVTTCVYVTCDLADGTVVFANAGHLPPMLRTPYDPAYRLTLPTGAPLGLGGVEYEERSYTVAPGSLLALYTEGLIVRTARRDTEAAISELGRQLDKAGEVTDDVLDLTCGQISDVLLGQEEHSGDATLLLAKLGRLPEADAAAWTLTARPTAVAQARDLIRERLLTWGLAGLSDVIELLVSELVTNALRYGVAPFGLRMTRDSISVLIEVSDGNPTVPRLRAVTAFDDEGGRGLHLVDELAADWGVRGRPQGKTVWFTLGIPHEH</sequence>
<dbReference type="GO" id="GO:0016791">
    <property type="term" value="F:phosphatase activity"/>
    <property type="evidence" value="ECO:0007669"/>
    <property type="project" value="TreeGrafter"/>
</dbReference>
<evidence type="ECO:0000313" key="3">
    <source>
        <dbReference type="EMBL" id="MBR7834480.1"/>
    </source>
</evidence>
<name>A0A941IMR0_9ACTN</name>
<dbReference type="SMART" id="SM00331">
    <property type="entry name" value="PP2C_SIG"/>
    <property type="match status" value="1"/>
</dbReference>
<gene>
    <name evidence="3" type="ORF">KDL01_14490</name>
</gene>
<dbReference type="Pfam" id="PF07228">
    <property type="entry name" value="SpoIIE"/>
    <property type="match status" value="1"/>
</dbReference>
<dbReference type="SUPFAM" id="SSF55874">
    <property type="entry name" value="ATPase domain of HSP90 chaperone/DNA topoisomerase II/histidine kinase"/>
    <property type="match status" value="1"/>
</dbReference>